<evidence type="ECO:0000256" key="1">
    <source>
        <dbReference type="ARBA" id="ARBA00004651"/>
    </source>
</evidence>
<organism evidence="9 10">
    <name type="scientific">Streptomyces doudnae</name>
    <dbReference type="NCBI Taxonomy" id="3075536"/>
    <lineage>
        <taxon>Bacteria</taxon>
        <taxon>Bacillati</taxon>
        <taxon>Actinomycetota</taxon>
        <taxon>Actinomycetes</taxon>
        <taxon>Kitasatosporales</taxon>
        <taxon>Streptomycetaceae</taxon>
        <taxon>Streptomyces</taxon>
    </lineage>
</organism>
<feature type="transmembrane region" description="Helical" evidence="6">
    <location>
        <begin position="176"/>
        <end position="194"/>
    </location>
</feature>
<keyword evidence="2 6" id="KW-0812">Transmembrane</keyword>
<dbReference type="PROSITE" id="PS00211">
    <property type="entry name" value="ABC_TRANSPORTER_1"/>
    <property type="match status" value="1"/>
</dbReference>
<dbReference type="EMBL" id="JAVRES010000011">
    <property type="protein sequence ID" value="MDT0437307.1"/>
    <property type="molecule type" value="Genomic_DNA"/>
</dbReference>
<dbReference type="PROSITE" id="PS50929">
    <property type="entry name" value="ABC_TM1F"/>
    <property type="match status" value="1"/>
</dbReference>
<evidence type="ECO:0000259" key="8">
    <source>
        <dbReference type="PROSITE" id="PS50929"/>
    </source>
</evidence>
<dbReference type="PANTHER" id="PTHR43394:SF1">
    <property type="entry name" value="ATP-BINDING CASSETTE SUB-FAMILY B MEMBER 10, MITOCHONDRIAL"/>
    <property type="match status" value="1"/>
</dbReference>
<feature type="transmembrane region" description="Helical" evidence="6">
    <location>
        <begin position="262"/>
        <end position="284"/>
    </location>
</feature>
<accession>A0ABD5ESX4</accession>
<feature type="transmembrane region" description="Helical" evidence="6">
    <location>
        <begin position="80"/>
        <end position="98"/>
    </location>
</feature>
<dbReference type="Gene3D" id="1.20.1560.10">
    <property type="entry name" value="ABC transporter type 1, transmembrane domain"/>
    <property type="match status" value="1"/>
</dbReference>
<dbReference type="GO" id="GO:0005886">
    <property type="term" value="C:plasma membrane"/>
    <property type="evidence" value="ECO:0007669"/>
    <property type="project" value="UniProtKB-SubCell"/>
</dbReference>
<dbReference type="InterPro" id="IPR011527">
    <property type="entry name" value="ABC1_TM_dom"/>
</dbReference>
<comment type="caution">
    <text evidence="9">The sequence shown here is derived from an EMBL/GenBank/DDBJ whole genome shotgun (WGS) entry which is preliminary data.</text>
</comment>
<evidence type="ECO:0000313" key="10">
    <source>
        <dbReference type="Proteomes" id="UP001183535"/>
    </source>
</evidence>
<feature type="domain" description="ABC transporter" evidence="7">
    <location>
        <begin position="459"/>
        <end position="696"/>
    </location>
</feature>
<evidence type="ECO:0000256" key="3">
    <source>
        <dbReference type="ARBA" id="ARBA00022989"/>
    </source>
</evidence>
<evidence type="ECO:0000259" key="7">
    <source>
        <dbReference type="PROSITE" id="PS50893"/>
    </source>
</evidence>
<keyword evidence="10" id="KW-1185">Reference proteome</keyword>
<dbReference type="Pfam" id="PF00664">
    <property type="entry name" value="ABC_membrane"/>
    <property type="match status" value="1"/>
</dbReference>
<sequence length="696" mass="68606">MTAPAPTARPTAAPAPAAPPHDPPDASPRALLWWALRARRRDLALAALFFSTHQLGEALVPVVVGAAVGDAVQDGTPGELAGWLGLLAADFLLLSLSYRFGARAAQRAAQHAEHLARGRLTSAVLRPTGGVRLLPGDLLSRAAGDASRVGACARTLASTVAAVVVLLAATLLLVRISPLLGALVVVGTAALLAAQNRLSGTLRRTSAAEQARQADAAALAEDLVRGLRVLKGIGAERTVAADYARVSRDAVLAARRAASAEAALLSLGTVFTGLYLTAVAAAGGSLALDGRLGLGEFIAALGLARFVIGPMRVVAAARAGYARAIASAGRVHEVLTTPPAVTDLGGVTGVGSGDEALAGGGGGAGRVALARTGAGGGVGRLGSAGTGTGGGAGRVASVGTKAGGDARSGADDGDGAGFGVGDGGEDGFGVLRDGGGRGAGIGVGAGRAVGAGAGAGAGGPVGDGWGVEFRGVRLADGFVLDARVPGGSLTGLVCDAPAVAEAVAALLARESDPAGGTVLLGGTDLTALPLDTLRATALVCPHEPALLPGTLGDNLGALSDDPAATAEAARAALADQVVDAAPHGADTSVGDRGETLSGGQRQRVALARALAARAPVLVLHDPTTAVDAATEHTVADRVRRARAGRTTLVVTNSPAWLARCTHVVHLHGAPGAERRDTGTHASLLAESPAYRRTVTR</sequence>
<feature type="compositionally biased region" description="Low complexity" evidence="5">
    <location>
        <begin position="1"/>
        <end position="15"/>
    </location>
</feature>
<reference evidence="10" key="1">
    <citation type="submission" date="2023-07" db="EMBL/GenBank/DDBJ databases">
        <title>30 novel species of actinomycetes from the DSMZ collection.</title>
        <authorList>
            <person name="Nouioui I."/>
        </authorList>
    </citation>
    <scope>NUCLEOTIDE SEQUENCE [LARGE SCALE GENOMIC DNA]</scope>
    <source>
        <strain evidence="10">DSM 41981</strain>
    </source>
</reference>
<dbReference type="InterPro" id="IPR003439">
    <property type="entry name" value="ABC_transporter-like_ATP-bd"/>
</dbReference>
<feature type="transmembrane region" description="Helical" evidence="6">
    <location>
        <begin position="151"/>
        <end position="170"/>
    </location>
</feature>
<dbReference type="Pfam" id="PF00005">
    <property type="entry name" value="ABC_tran"/>
    <property type="match status" value="1"/>
</dbReference>
<evidence type="ECO:0000256" key="6">
    <source>
        <dbReference type="SAM" id="Phobius"/>
    </source>
</evidence>
<dbReference type="InterPro" id="IPR027417">
    <property type="entry name" value="P-loop_NTPase"/>
</dbReference>
<name>A0ABD5ESX4_9ACTN</name>
<dbReference type="AlphaFoldDB" id="A0ABD5ESX4"/>
<evidence type="ECO:0000256" key="2">
    <source>
        <dbReference type="ARBA" id="ARBA00022692"/>
    </source>
</evidence>
<dbReference type="Proteomes" id="UP001183535">
    <property type="component" value="Unassembled WGS sequence"/>
</dbReference>
<keyword evidence="9" id="KW-0547">Nucleotide-binding</keyword>
<dbReference type="SUPFAM" id="SSF52540">
    <property type="entry name" value="P-loop containing nucleoside triphosphate hydrolases"/>
    <property type="match status" value="1"/>
</dbReference>
<dbReference type="PANTHER" id="PTHR43394">
    <property type="entry name" value="ATP-DEPENDENT PERMEASE MDL1, MITOCHONDRIAL"/>
    <property type="match status" value="1"/>
</dbReference>
<dbReference type="Gene3D" id="3.40.50.300">
    <property type="entry name" value="P-loop containing nucleotide triphosphate hydrolases"/>
    <property type="match status" value="1"/>
</dbReference>
<feature type="domain" description="ABC transmembrane type-1" evidence="8">
    <location>
        <begin position="44"/>
        <end position="323"/>
    </location>
</feature>
<feature type="region of interest" description="Disordered" evidence="5">
    <location>
        <begin position="1"/>
        <end position="24"/>
    </location>
</feature>
<evidence type="ECO:0000313" key="9">
    <source>
        <dbReference type="EMBL" id="MDT0437307.1"/>
    </source>
</evidence>
<evidence type="ECO:0000256" key="5">
    <source>
        <dbReference type="SAM" id="MobiDB-lite"/>
    </source>
</evidence>
<keyword evidence="9" id="KW-0067">ATP-binding</keyword>
<gene>
    <name evidence="9" type="ORF">RM877_21740</name>
</gene>
<comment type="subcellular location">
    <subcellularLocation>
        <location evidence="1">Cell membrane</location>
        <topology evidence="1">Multi-pass membrane protein</topology>
    </subcellularLocation>
</comment>
<keyword evidence="3 6" id="KW-1133">Transmembrane helix</keyword>
<protein>
    <submittedName>
        <fullName evidence="9">ABC transporter ATP-binding protein</fullName>
    </submittedName>
</protein>
<dbReference type="InterPro" id="IPR039421">
    <property type="entry name" value="Type_1_exporter"/>
</dbReference>
<proteinExistence type="predicted"/>
<dbReference type="PROSITE" id="PS50893">
    <property type="entry name" value="ABC_TRANSPORTER_2"/>
    <property type="match status" value="1"/>
</dbReference>
<dbReference type="SUPFAM" id="SSF90123">
    <property type="entry name" value="ABC transporter transmembrane region"/>
    <property type="match status" value="1"/>
</dbReference>
<keyword evidence="4 6" id="KW-0472">Membrane</keyword>
<feature type="transmembrane region" description="Helical" evidence="6">
    <location>
        <begin position="43"/>
        <end position="68"/>
    </location>
</feature>
<dbReference type="InterPro" id="IPR017871">
    <property type="entry name" value="ABC_transporter-like_CS"/>
</dbReference>
<dbReference type="GO" id="GO:0005524">
    <property type="term" value="F:ATP binding"/>
    <property type="evidence" value="ECO:0007669"/>
    <property type="project" value="UniProtKB-KW"/>
</dbReference>
<dbReference type="InterPro" id="IPR036640">
    <property type="entry name" value="ABC1_TM_sf"/>
</dbReference>
<dbReference type="RefSeq" id="WP_093831428.1">
    <property type="nucleotide sequence ID" value="NZ_JAVRES010000011.1"/>
</dbReference>
<evidence type="ECO:0000256" key="4">
    <source>
        <dbReference type="ARBA" id="ARBA00023136"/>
    </source>
</evidence>